<comment type="caution">
    <text evidence="1">The sequence shown here is derived from an EMBL/GenBank/DDBJ whole genome shotgun (WGS) entry which is preliminary data.</text>
</comment>
<evidence type="ECO:0000313" key="1">
    <source>
        <dbReference type="EMBL" id="GFE52236.1"/>
    </source>
</evidence>
<organism evidence="1 2">
    <name type="scientific">Roseobacter cerasinus</name>
    <dbReference type="NCBI Taxonomy" id="2602289"/>
    <lineage>
        <taxon>Bacteria</taxon>
        <taxon>Pseudomonadati</taxon>
        <taxon>Pseudomonadota</taxon>
        <taxon>Alphaproteobacteria</taxon>
        <taxon>Rhodobacterales</taxon>
        <taxon>Roseobacteraceae</taxon>
        <taxon>Roseobacter</taxon>
    </lineage>
</organism>
<dbReference type="EMBL" id="BLIV01000010">
    <property type="protein sequence ID" value="GFE52236.1"/>
    <property type="molecule type" value="Genomic_DNA"/>
</dbReference>
<accession>A0A640W180</accession>
<sequence>MAGNPDHLPLAQALARLAALPAGSTNGIAENRRYMVTKTLFSGGRSVKLVAKELGGSDYISLNVYHLSSGPRLIPCEMSRVKVVHFLLVLRITDQDAA</sequence>
<reference evidence="1 2" key="1">
    <citation type="submission" date="2019-12" db="EMBL/GenBank/DDBJ databases">
        <title>Roseobacter cerasinus sp. nov., isolated from seawater around aquaculture.</title>
        <authorList>
            <person name="Muramatsu S."/>
            <person name="Takabe Y."/>
            <person name="Mori K."/>
            <person name="Takaichi S."/>
            <person name="Hanada S."/>
        </authorList>
    </citation>
    <scope>NUCLEOTIDE SEQUENCE [LARGE SCALE GENOMIC DNA]</scope>
    <source>
        <strain evidence="1 2">AI77</strain>
    </source>
</reference>
<protein>
    <submittedName>
        <fullName evidence="1">Uncharacterized protein</fullName>
    </submittedName>
</protein>
<keyword evidence="2" id="KW-1185">Reference proteome</keyword>
<dbReference type="Proteomes" id="UP000436522">
    <property type="component" value="Unassembled WGS sequence"/>
</dbReference>
<name>A0A640W180_9RHOB</name>
<evidence type="ECO:0000313" key="2">
    <source>
        <dbReference type="Proteomes" id="UP000436522"/>
    </source>
</evidence>
<dbReference type="AlphaFoldDB" id="A0A640W180"/>
<proteinExistence type="predicted"/>
<gene>
    <name evidence="1" type="ORF">So717_39890</name>
</gene>